<feature type="compositionally biased region" description="Acidic residues" evidence="1">
    <location>
        <begin position="181"/>
        <end position="192"/>
    </location>
</feature>
<organism evidence="3 4">
    <name type="scientific">Aduncisulcus paluster</name>
    <dbReference type="NCBI Taxonomy" id="2918883"/>
    <lineage>
        <taxon>Eukaryota</taxon>
        <taxon>Metamonada</taxon>
        <taxon>Carpediemonas-like organisms</taxon>
        <taxon>Aduncisulcus</taxon>
    </lineage>
</organism>
<gene>
    <name evidence="3" type="ORF">ADUPG1_014199</name>
</gene>
<keyword evidence="4" id="KW-1185">Reference proteome</keyword>
<dbReference type="Pfam" id="PF07002">
    <property type="entry name" value="Copine"/>
    <property type="match status" value="1"/>
</dbReference>
<dbReference type="InterPro" id="IPR045052">
    <property type="entry name" value="Copine"/>
</dbReference>
<protein>
    <recommendedName>
        <fullName evidence="2">Copine C-terminal domain-containing protein</fullName>
    </recommendedName>
</protein>
<feature type="non-terminal residue" evidence="3">
    <location>
        <position position="1"/>
    </location>
</feature>
<reference evidence="3" key="1">
    <citation type="submission" date="2022-03" db="EMBL/GenBank/DDBJ databases">
        <title>Draft genome sequence of Aduncisulcus paluster, a free-living microaerophilic Fornicata.</title>
        <authorList>
            <person name="Yuyama I."/>
            <person name="Kume K."/>
            <person name="Tamura T."/>
            <person name="Inagaki Y."/>
            <person name="Hashimoto T."/>
        </authorList>
    </citation>
    <scope>NUCLEOTIDE SEQUENCE</scope>
    <source>
        <strain evidence="3">NY0171</strain>
    </source>
</reference>
<evidence type="ECO:0000313" key="3">
    <source>
        <dbReference type="EMBL" id="GKT29790.1"/>
    </source>
</evidence>
<evidence type="ECO:0000313" key="4">
    <source>
        <dbReference type="Proteomes" id="UP001057375"/>
    </source>
</evidence>
<dbReference type="PANTHER" id="PTHR10857">
    <property type="entry name" value="COPINE"/>
    <property type="match status" value="1"/>
</dbReference>
<dbReference type="Proteomes" id="UP001057375">
    <property type="component" value="Unassembled WGS sequence"/>
</dbReference>
<feature type="domain" description="Copine C-terminal" evidence="2">
    <location>
        <begin position="1"/>
        <end position="132"/>
    </location>
</feature>
<dbReference type="EMBL" id="BQXS01013855">
    <property type="protein sequence ID" value="GKT29790.1"/>
    <property type="molecule type" value="Genomic_DNA"/>
</dbReference>
<feature type="region of interest" description="Disordered" evidence="1">
    <location>
        <begin position="160"/>
        <end position="192"/>
    </location>
</feature>
<evidence type="ECO:0000259" key="2">
    <source>
        <dbReference type="Pfam" id="PF07002"/>
    </source>
</evidence>
<sequence length="192" mass="21118">VTFSGPRRLVPLLKRCRTVSSSREPGTSYYISIVLVCGPPSDFDEFVAEVIDSSSQEPLTVVIIGVGGGDFSVYEKLNSTKILQQGAAVQYRSNFKFVKYDPTQAVEYTIQKALSTVTTDTRHFMKMKKIQPPTPVDMSAPPPSEVLSFQHCDTPIVDDLSSLALHDPPSTPSHLSKRTDDDESEESDIYAG</sequence>
<proteinExistence type="predicted"/>
<dbReference type="InterPro" id="IPR010734">
    <property type="entry name" value="Copine_C"/>
</dbReference>
<dbReference type="PANTHER" id="PTHR10857:SF106">
    <property type="entry name" value="C2 DOMAIN-CONTAINING PROTEIN"/>
    <property type="match status" value="1"/>
</dbReference>
<evidence type="ECO:0000256" key="1">
    <source>
        <dbReference type="SAM" id="MobiDB-lite"/>
    </source>
</evidence>
<comment type="caution">
    <text evidence="3">The sequence shown here is derived from an EMBL/GenBank/DDBJ whole genome shotgun (WGS) entry which is preliminary data.</text>
</comment>
<accession>A0ABQ5KB54</accession>
<name>A0ABQ5KB54_9EUKA</name>